<accession>A0A381VEL0</accession>
<reference evidence="1" key="1">
    <citation type="submission" date="2018-05" db="EMBL/GenBank/DDBJ databases">
        <authorList>
            <person name="Lanie J.A."/>
            <person name="Ng W.-L."/>
            <person name="Kazmierczak K.M."/>
            <person name="Andrzejewski T.M."/>
            <person name="Davidsen T.M."/>
            <person name="Wayne K.J."/>
            <person name="Tettelin H."/>
            <person name="Glass J.I."/>
            <person name="Rusch D."/>
            <person name="Podicherti R."/>
            <person name="Tsui H.-C.T."/>
            <person name="Winkler M.E."/>
        </authorList>
    </citation>
    <scope>NUCLEOTIDE SEQUENCE</scope>
</reference>
<proteinExistence type="predicted"/>
<gene>
    <name evidence="1" type="ORF">METZ01_LOCUS90687</name>
</gene>
<organism evidence="1">
    <name type="scientific">marine metagenome</name>
    <dbReference type="NCBI Taxonomy" id="408172"/>
    <lineage>
        <taxon>unclassified sequences</taxon>
        <taxon>metagenomes</taxon>
        <taxon>ecological metagenomes</taxon>
    </lineage>
</organism>
<evidence type="ECO:0000313" key="1">
    <source>
        <dbReference type="EMBL" id="SVA37833.1"/>
    </source>
</evidence>
<name>A0A381VEL0_9ZZZZ</name>
<protein>
    <submittedName>
        <fullName evidence="1">Uncharacterized protein</fullName>
    </submittedName>
</protein>
<dbReference type="EMBL" id="UINC01008406">
    <property type="protein sequence ID" value="SVA37833.1"/>
    <property type="molecule type" value="Genomic_DNA"/>
</dbReference>
<sequence length="45" mass="5044">MVAPSPHLWSGGGKSGHRRTGCLLMRGDLPWRIMESATENRPLHF</sequence>
<dbReference type="AlphaFoldDB" id="A0A381VEL0"/>